<evidence type="ECO:0000313" key="8">
    <source>
        <dbReference type="EMBL" id="RYC70583.1"/>
    </source>
</evidence>
<evidence type="ECO:0000256" key="5">
    <source>
        <dbReference type="ARBA" id="ARBA00023237"/>
    </source>
</evidence>
<dbReference type="InterPro" id="IPR012944">
    <property type="entry name" value="SusD_RagB_dom"/>
</dbReference>
<proteinExistence type="inferred from homology"/>
<evidence type="ECO:0000259" key="6">
    <source>
        <dbReference type="Pfam" id="PF07980"/>
    </source>
</evidence>
<sequence length="507" mass="56293">MTMNRITSRILLMTALTGGLALTEFGCKDLTEQPDFVSPSSFYRNTSDIQSALNAAYRELNNEWFNTYYNRSVFDCALGIQTGYEKGPQYYKQGGYAPSDDYIGTYWAQNYRGINRTNAVIERAPGASMTDAERKAVLAEAKFLRAFYYYQLFVFFENIPVLDKPTTELGSYQSNEGGKQKALDLMVADLKAAEADLTATADGSGKPTRWAAKTLLAKVYLENKNYQLAADKAKEVIDQSGLKLFTEFANNFDVANKNKGERLFEIQQSFLATAGALYNNMHAHFTPSDWDGGDPTALTPGDNVTAAGWADAWIVGAIPFRESFDATDKRIPATFMTQYRSKNANGQVVRYSPTARSPFVAPGSPERSFNNVIFNKFIEYNTGGWNRTEKNFVLLRLADAYLAHSEAVNAGATGDAYMGINAVRARAGLAPLAGLSKDALREAIFNEWMKEFAGEGWAFNHARRFGKTNELIQKYAGRTVSGDKFRLLPLPFVEVNTNSGVKQNTGW</sequence>
<dbReference type="InterPro" id="IPR033985">
    <property type="entry name" value="SusD-like_N"/>
</dbReference>
<dbReference type="GO" id="GO:0009279">
    <property type="term" value="C:cell outer membrane"/>
    <property type="evidence" value="ECO:0007669"/>
    <property type="project" value="UniProtKB-SubCell"/>
</dbReference>
<dbReference type="Pfam" id="PF14322">
    <property type="entry name" value="SusD-like_3"/>
    <property type="match status" value="1"/>
</dbReference>
<feature type="domain" description="SusD-like N-terminal" evidence="7">
    <location>
        <begin position="94"/>
        <end position="221"/>
    </location>
</feature>
<reference evidence="8 9" key="1">
    <citation type="submission" date="2019-01" db="EMBL/GenBank/DDBJ databases">
        <title>Spirosoma flava sp. nov., a propanil-degrading bacterium isolated from herbicide-contaminated soil.</title>
        <authorList>
            <person name="Zhang L."/>
            <person name="Jiang J.-D."/>
        </authorList>
    </citation>
    <scope>NUCLEOTIDE SEQUENCE [LARGE SCALE GENOMIC DNA]</scope>
    <source>
        <strain evidence="8 9">TY50</strain>
    </source>
</reference>
<keyword evidence="3" id="KW-0732">Signal</keyword>
<evidence type="ECO:0000256" key="1">
    <source>
        <dbReference type="ARBA" id="ARBA00004442"/>
    </source>
</evidence>
<comment type="subcellular location">
    <subcellularLocation>
        <location evidence="1">Cell outer membrane</location>
    </subcellularLocation>
</comment>
<evidence type="ECO:0000256" key="4">
    <source>
        <dbReference type="ARBA" id="ARBA00023136"/>
    </source>
</evidence>
<name>A0A4Q2ULY3_9BACT</name>
<evidence type="ECO:0000256" key="3">
    <source>
        <dbReference type="ARBA" id="ARBA00022729"/>
    </source>
</evidence>
<keyword evidence="4" id="KW-0472">Membrane</keyword>
<dbReference type="EMBL" id="SBLB01000001">
    <property type="protein sequence ID" value="RYC70583.1"/>
    <property type="molecule type" value="Genomic_DNA"/>
</dbReference>
<evidence type="ECO:0000313" key="9">
    <source>
        <dbReference type="Proteomes" id="UP000290407"/>
    </source>
</evidence>
<dbReference type="AlphaFoldDB" id="A0A4Q2ULY3"/>
<dbReference type="SUPFAM" id="SSF48452">
    <property type="entry name" value="TPR-like"/>
    <property type="match status" value="1"/>
</dbReference>
<protein>
    <submittedName>
        <fullName evidence="8">RagB/SusD family nutrient uptake outer membrane protein</fullName>
    </submittedName>
</protein>
<dbReference type="Gene3D" id="1.25.40.390">
    <property type="match status" value="1"/>
</dbReference>
<organism evidence="8 9">
    <name type="scientific">Spirosoma sordidisoli</name>
    <dbReference type="NCBI Taxonomy" id="2502893"/>
    <lineage>
        <taxon>Bacteria</taxon>
        <taxon>Pseudomonadati</taxon>
        <taxon>Bacteroidota</taxon>
        <taxon>Cytophagia</taxon>
        <taxon>Cytophagales</taxon>
        <taxon>Cytophagaceae</taxon>
        <taxon>Spirosoma</taxon>
    </lineage>
</organism>
<evidence type="ECO:0000259" key="7">
    <source>
        <dbReference type="Pfam" id="PF14322"/>
    </source>
</evidence>
<dbReference type="Proteomes" id="UP000290407">
    <property type="component" value="Unassembled WGS sequence"/>
</dbReference>
<gene>
    <name evidence="8" type="ORF">EQG79_00060</name>
</gene>
<comment type="similarity">
    <text evidence="2">Belongs to the SusD family.</text>
</comment>
<accession>A0A4Q2ULY3</accession>
<comment type="caution">
    <text evidence="8">The sequence shown here is derived from an EMBL/GenBank/DDBJ whole genome shotgun (WGS) entry which is preliminary data.</text>
</comment>
<evidence type="ECO:0000256" key="2">
    <source>
        <dbReference type="ARBA" id="ARBA00006275"/>
    </source>
</evidence>
<keyword evidence="5" id="KW-0998">Cell outer membrane</keyword>
<dbReference type="Pfam" id="PF07980">
    <property type="entry name" value="SusD_RagB"/>
    <property type="match status" value="1"/>
</dbReference>
<feature type="domain" description="RagB/SusD" evidence="6">
    <location>
        <begin position="320"/>
        <end position="507"/>
    </location>
</feature>
<dbReference type="InterPro" id="IPR011990">
    <property type="entry name" value="TPR-like_helical_dom_sf"/>
</dbReference>
<keyword evidence="9" id="KW-1185">Reference proteome</keyword>